<keyword evidence="2" id="KW-1185">Reference proteome</keyword>
<dbReference type="AlphaFoldDB" id="A0A2Z6PER0"/>
<sequence>MLRSLSLHRLTTLTVELACLSPIGRDSRCLASQSIVSLSVWRLSRSRSPTRPGSVWIVLELKGRNEDCAHFEEKYEDFK</sequence>
<protein>
    <submittedName>
        <fullName evidence="1">Uncharacterized protein</fullName>
    </submittedName>
</protein>
<dbReference type="Proteomes" id="UP000242715">
    <property type="component" value="Unassembled WGS sequence"/>
</dbReference>
<accession>A0A2Z6PER0</accession>
<evidence type="ECO:0000313" key="1">
    <source>
        <dbReference type="EMBL" id="GAU48025.1"/>
    </source>
</evidence>
<gene>
    <name evidence="1" type="ORF">TSUD_135940</name>
</gene>
<dbReference type="EMBL" id="DF974373">
    <property type="protein sequence ID" value="GAU48025.1"/>
    <property type="molecule type" value="Genomic_DNA"/>
</dbReference>
<reference evidence="2" key="1">
    <citation type="journal article" date="2017" name="Front. Plant Sci.">
        <title>Climate Clever Clovers: New Paradigm to Reduce the Environmental Footprint of Ruminants by Breeding Low Methanogenic Forages Utilizing Haplotype Variation.</title>
        <authorList>
            <person name="Kaur P."/>
            <person name="Appels R."/>
            <person name="Bayer P.E."/>
            <person name="Keeble-Gagnere G."/>
            <person name="Wang J."/>
            <person name="Hirakawa H."/>
            <person name="Shirasawa K."/>
            <person name="Vercoe P."/>
            <person name="Stefanova K."/>
            <person name="Durmic Z."/>
            <person name="Nichols P."/>
            <person name="Revell C."/>
            <person name="Isobe S.N."/>
            <person name="Edwards D."/>
            <person name="Erskine W."/>
        </authorList>
    </citation>
    <scope>NUCLEOTIDE SEQUENCE [LARGE SCALE GENOMIC DNA]</scope>
    <source>
        <strain evidence="2">cv. Daliak</strain>
    </source>
</reference>
<organism evidence="1 2">
    <name type="scientific">Trifolium subterraneum</name>
    <name type="common">Subterranean clover</name>
    <dbReference type="NCBI Taxonomy" id="3900"/>
    <lineage>
        <taxon>Eukaryota</taxon>
        <taxon>Viridiplantae</taxon>
        <taxon>Streptophyta</taxon>
        <taxon>Embryophyta</taxon>
        <taxon>Tracheophyta</taxon>
        <taxon>Spermatophyta</taxon>
        <taxon>Magnoliopsida</taxon>
        <taxon>eudicotyledons</taxon>
        <taxon>Gunneridae</taxon>
        <taxon>Pentapetalae</taxon>
        <taxon>rosids</taxon>
        <taxon>fabids</taxon>
        <taxon>Fabales</taxon>
        <taxon>Fabaceae</taxon>
        <taxon>Papilionoideae</taxon>
        <taxon>50 kb inversion clade</taxon>
        <taxon>NPAAA clade</taxon>
        <taxon>Hologalegina</taxon>
        <taxon>IRL clade</taxon>
        <taxon>Trifolieae</taxon>
        <taxon>Trifolium</taxon>
    </lineage>
</organism>
<proteinExistence type="predicted"/>
<name>A0A2Z6PER0_TRISU</name>
<evidence type="ECO:0000313" key="2">
    <source>
        <dbReference type="Proteomes" id="UP000242715"/>
    </source>
</evidence>